<dbReference type="Gene3D" id="1.20.120.450">
    <property type="entry name" value="dinb family like domain"/>
    <property type="match status" value="1"/>
</dbReference>
<dbReference type="RefSeq" id="XP_062738075.1">
    <property type="nucleotide sequence ID" value="XM_062874871.1"/>
</dbReference>
<accession>A0ABR0G061</accession>
<keyword evidence="2" id="KW-1185">Reference proteome</keyword>
<dbReference type="SUPFAM" id="SSF109854">
    <property type="entry name" value="DinB/YfiT-like putative metalloenzymes"/>
    <property type="match status" value="1"/>
</dbReference>
<dbReference type="GeneID" id="87894353"/>
<gene>
    <name evidence="1" type="ORF">QC761_116018</name>
</gene>
<dbReference type="PANTHER" id="PTHR36922:SF1">
    <property type="entry name" value="DUF1993 DOMAIN-CONTAINING PROTEIN"/>
    <property type="match status" value="1"/>
</dbReference>
<evidence type="ECO:0000313" key="1">
    <source>
        <dbReference type="EMBL" id="KAK4649100.1"/>
    </source>
</evidence>
<name>A0ABR0G061_9PEZI</name>
<organism evidence="1 2">
    <name type="scientific">Podospora bellae-mahoneyi</name>
    <dbReference type="NCBI Taxonomy" id="2093777"/>
    <lineage>
        <taxon>Eukaryota</taxon>
        <taxon>Fungi</taxon>
        <taxon>Dikarya</taxon>
        <taxon>Ascomycota</taxon>
        <taxon>Pezizomycotina</taxon>
        <taxon>Sordariomycetes</taxon>
        <taxon>Sordariomycetidae</taxon>
        <taxon>Sordariales</taxon>
        <taxon>Podosporaceae</taxon>
        <taxon>Podospora</taxon>
    </lineage>
</organism>
<dbReference type="InterPro" id="IPR018531">
    <property type="entry name" value="DUF1993"/>
</dbReference>
<comment type="caution">
    <text evidence="1">The sequence shown here is derived from an EMBL/GenBank/DDBJ whole genome shotgun (WGS) entry which is preliminary data.</text>
</comment>
<dbReference type="Proteomes" id="UP001322138">
    <property type="component" value="Unassembled WGS sequence"/>
</dbReference>
<reference evidence="1 2" key="1">
    <citation type="journal article" date="2023" name="bioRxiv">
        <title>High-quality genome assemblies of four members of thePodospora anserinaspecies complex.</title>
        <authorList>
            <person name="Ament-Velasquez S.L."/>
            <person name="Vogan A.A."/>
            <person name="Wallerman O."/>
            <person name="Hartmann F."/>
            <person name="Gautier V."/>
            <person name="Silar P."/>
            <person name="Giraud T."/>
            <person name="Johannesson H."/>
        </authorList>
    </citation>
    <scope>NUCLEOTIDE SEQUENCE [LARGE SCALE GENOMIC DNA]</scope>
    <source>
        <strain evidence="1 2">CBS 112042</strain>
    </source>
</reference>
<evidence type="ECO:0000313" key="2">
    <source>
        <dbReference type="Proteomes" id="UP001322138"/>
    </source>
</evidence>
<protein>
    <recommendedName>
        <fullName evidence="3">DUF1993 domain-containing protein</fullName>
    </recommendedName>
</protein>
<evidence type="ECO:0008006" key="3">
    <source>
        <dbReference type="Google" id="ProtNLM"/>
    </source>
</evidence>
<sequence>MPAPSSDPLPLSLCDFALPIFCNGLGALLHILEEGRRFANKQGLNADKVYVQARLIDDQLPLVFQVQNAIRTVFMNLDRMTGNQWDLDGPFNNNEKTFEELEMRVSMAQLEVREVMKERPHKRDEDLVDIVAGGRPLKVTVTEAVQLHGIPNFIFHVTTAYSILRAKGVPLGKADFILGFVGWRCS</sequence>
<dbReference type="Pfam" id="PF09351">
    <property type="entry name" value="DUF1993"/>
    <property type="match status" value="1"/>
</dbReference>
<proteinExistence type="predicted"/>
<dbReference type="EMBL" id="JAFFGZ010000001">
    <property type="protein sequence ID" value="KAK4649100.1"/>
    <property type="molecule type" value="Genomic_DNA"/>
</dbReference>
<dbReference type="PANTHER" id="PTHR36922">
    <property type="entry name" value="BLL2446 PROTEIN"/>
    <property type="match status" value="1"/>
</dbReference>
<dbReference type="InterPro" id="IPR034660">
    <property type="entry name" value="DinB/YfiT-like"/>
</dbReference>